<gene>
    <name evidence="1" type="ORF">CALVIDRAFT_221293</name>
</gene>
<dbReference type="AlphaFoldDB" id="A0A167RKW4"/>
<dbReference type="Proteomes" id="UP000076738">
    <property type="component" value="Unassembled WGS sequence"/>
</dbReference>
<sequence>MKEALPGPGSGLRTRAKDGLALGTGHHLAVLDDGSSAQHYQLTPTLLQRYGTHRSRLDGLFALGSCTRGHIRLNRTTEHRCHVQCALTARPDHLSRTIFLPNSDGHHIDLDGFTWCGLMRETSSRWGTRNTCQLAVVDQGDDIAPLISRAELRAQPRRRAAMHLLLHEVIRDFKRTTCRTWGQRNVQEGRCGLSAMASHPSSRLRLKHSPTVLS</sequence>
<evidence type="ECO:0000313" key="1">
    <source>
        <dbReference type="EMBL" id="KZP01024.1"/>
    </source>
</evidence>
<evidence type="ECO:0000313" key="2">
    <source>
        <dbReference type="Proteomes" id="UP000076738"/>
    </source>
</evidence>
<name>A0A167RKW4_CALVF</name>
<keyword evidence="2" id="KW-1185">Reference proteome</keyword>
<dbReference type="EMBL" id="KV417268">
    <property type="protein sequence ID" value="KZP01024.1"/>
    <property type="molecule type" value="Genomic_DNA"/>
</dbReference>
<accession>A0A167RKW4</accession>
<proteinExistence type="predicted"/>
<organism evidence="1 2">
    <name type="scientific">Calocera viscosa (strain TUFC12733)</name>
    <dbReference type="NCBI Taxonomy" id="1330018"/>
    <lineage>
        <taxon>Eukaryota</taxon>
        <taxon>Fungi</taxon>
        <taxon>Dikarya</taxon>
        <taxon>Basidiomycota</taxon>
        <taxon>Agaricomycotina</taxon>
        <taxon>Dacrymycetes</taxon>
        <taxon>Dacrymycetales</taxon>
        <taxon>Dacrymycetaceae</taxon>
        <taxon>Calocera</taxon>
    </lineage>
</organism>
<reference evidence="1 2" key="1">
    <citation type="journal article" date="2016" name="Mol. Biol. Evol.">
        <title>Comparative Genomics of Early-Diverging Mushroom-Forming Fungi Provides Insights into the Origins of Lignocellulose Decay Capabilities.</title>
        <authorList>
            <person name="Nagy L.G."/>
            <person name="Riley R."/>
            <person name="Tritt A."/>
            <person name="Adam C."/>
            <person name="Daum C."/>
            <person name="Floudas D."/>
            <person name="Sun H."/>
            <person name="Yadav J.S."/>
            <person name="Pangilinan J."/>
            <person name="Larsson K.H."/>
            <person name="Matsuura K."/>
            <person name="Barry K."/>
            <person name="Labutti K."/>
            <person name="Kuo R."/>
            <person name="Ohm R.A."/>
            <person name="Bhattacharya S.S."/>
            <person name="Shirouzu T."/>
            <person name="Yoshinaga Y."/>
            <person name="Martin F.M."/>
            <person name="Grigoriev I.V."/>
            <person name="Hibbett D.S."/>
        </authorList>
    </citation>
    <scope>NUCLEOTIDE SEQUENCE [LARGE SCALE GENOMIC DNA]</scope>
    <source>
        <strain evidence="1 2">TUFC12733</strain>
    </source>
</reference>
<protein>
    <submittedName>
        <fullName evidence="1">Uncharacterized protein</fullName>
    </submittedName>
</protein>